<organism evidence="7 8">
    <name type="scientific">Methylobacterium marchantiae</name>
    <dbReference type="NCBI Taxonomy" id="600331"/>
    <lineage>
        <taxon>Bacteria</taxon>
        <taxon>Pseudomonadati</taxon>
        <taxon>Pseudomonadota</taxon>
        <taxon>Alphaproteobacteria</taxon>
        <taxon>Hyphomicrobiales</taxon>
        <taxon>Methylobacteriaceae</taxon>
        <taxon>Methylobacterium</taxon>
    </lineage>
</organism>
<evidence type="ECO:0000256" key="3">
    <source>
        <dbReference type="ARBA" id="ARBA00022519"/>
    </source>
</evidence>
<dbReference type="Pfam" id="PF03279">
    <property type="entry name" value="Lip_A_acyltrans"/>
    <property type="match status" value="1"/>
</dbReference>
<evidence type="ECO:0000256" key="6">
    <source>
        <dbReference type="ARBA" id="ARBA00023315"/>
    </source>
</evidence>
<gene>
    <name evidence="7" type="ORF">ACFQ4G_18880</name>
</gene>
<evidence type="ECO:0000256" key="5">
    <source>
        <dbReference type="ARBA" id="ARBA00023136"/>
    </source>
</evidence>
<dbReference type="PANTHER" id="PTHR30606:SF10">
    <property type="entry name" value="PHOSPHATIDYLINOSITOL MANNOSIDE ACYLTRANSFERASE"/>
    <property type="match status" value="1"/>
</dbReference>
<evidence type="ECO:0000256" key="2">
    <source>
        <dbReference type="ARBA" id="ARBA00022475"/>
    </source>
</evidence>
<keyword evidence="6" id="KW-0012">Acyltransferase</keyword>
<evidence type="ECO:0008006" key="9">
    <source>
        <dbReference type="Google" id="ProtNLM"/>
    </source>
</evidence>
<comment type="caution">
    <text evidence="7">The sequence shown here is derived from an EMBL/GenBank/DDBJ whole genome shotgun (WGS) entry which is preliminary data.</text>
</comment>
<keyword evidence="8" id="KW-1185">Reference proteome</keyword>
<comment type="subcellular location">
    <subcellularLocation>
        <location evidence="1">Cell inner membrane</location>
    </subcellularLocation>
</comment>
<reference evidence="8" key="1">
    <citation type="journal article" date="2019" name="Int. J. Syst. Evol. Microbiol.">
        <title>The Global Catalogue of Microorganisms (GCM) 10K type strain sequencing project: providing services to taxonomists for standard genome sequencing and annotation.</title>
        <authorList>
            <consortium name="The Broad Institute Genomics Platform"/>
            <consortium name="The Broad Institute Genome Sequencing Center for Infectious Disease"/>
            <person name="Wu L."/>
            <person name="Ma J."/>
        </authorList>
    </citation>
    <scope>NUCLEOTIDE SEQUENCE [LARGE SCALE GENOMIC DNA]</scope>
    <source>
        <strain evidence="8">CCUG 56108</strain>
    </source>
</reference>
<dbReference type="PANTHER" id="PTHR30606">
    <property type="entry name" value="LIPID A BIOSYNTHESIS LAUROYL ACYLTRANSFERASE"/>
    <property type="match status" value="1"/>
</dbReference>
<accession>A0ABW3X3R7</accession>
<evidence type="ECO:0000256" key="1">
    <source>
        <dbReference type="ARBA" id="ARBA00004533"/>
    </source>
</evidence>
<keyword evidence="4" id="KW-0808">Transferase</keyword>
<keyword evidence="2" id="KW-1003">Cell membrane</keyword>
<keyword evidence="5" id="KW-0472">Membrane</keyword>
<evidence type="ECO:0000313" key="8">
    <source>
        <dbReference type="Proteomes" id="UP001597176"/>
    </source>
</evidence>
<evidence type="ECO:0000313" key="7">
    <source>
        <dbReference type="EMBL" id="MFD1303641.1"/>
    </source>
</evidence>
<dbReference type="RefSeq" id="WP_238209129.1">
    <property type="nucleotide sequence ID" value="NZ_JBHTND010000034.1"/>
</dbReference>
<protein>
    <recommendedName>
        <fullName evidence="9">Lipid A biosynthesis acyltransferase</fullName>
    </recommendedName>
</protein>
<proteinExistence type="predicted"/>
<evidence type="ECO:0000256" key="4">
    <source>
        <dbReference type="ARBA" id="ARBA00022679"/>
    </source>
</evidence>
<keyword evidence="3" id="KW-0997">Cell inner membrane</keyword>
<name>A0ABW3X3R7_9HYPH</name>
<dbReference type="InterPro" id="IPR004960">
    <property type="entry name" value="LipA_acyltrans"/>
</dbReference>
<sequence>MTAVLQIIKLLGRLPLASRRRALRTLWRVALPFRADVGFGLERVVEKYLKIGAGPARRLALEHDYQDTLLVMEWYASISRNRQQLIDDCSGTRVSDPALVERIAASGDSVILAPIHMGIFPIGITYVFWKYFAGRRLLVLRAREDLPENNAAMDRLREVAGEFRILNTRNEADFIDAMRFARKGGVVVSLLDLPETYGSPADTTLFGEPAAIALGLDAMARMLKAVVLPMTVHSLPSRDEIVFGQPFEVSANSPEERRSLARAIGRQIEGFVAIAPEQWHMWTRLPEFYPERVRSRMPHAANDAGKVEAHVGL</sequence>
<dbReference type="EMBL" id="JBHTND010000034">
    <property type="protein sequence ID" value="MFD1303641.1"/>
    <property type="molecule type" value="Genomic_DNA"/>
</dbReference>
<dbReference type="Proteomes" id="UP001597176">
    <property type="component" value="Unassembled WGS sequence"/>
</dbReference>